<sequence length="175" mass="20664">MPAARAEMIRLSADAGTPIYKPFFDYMRRSLLDMENRYLFSDLVEYLFPGEFFMYDVDSVVFDRDSREPVAAFELKRKSWRVAQGAWGAGKLEVNGYQFLRLKRLARRFSVPVFYFVWVGKHFAVFRVDEVWAELERKYEGTSAEDLYAVIPLDDVQVAEDFIELRRIMREVLGR</sequence>
<dbReference type="EMBL" id="CP041932">
    <property type="protein sequence ID" value="QEK14590.1"/>
    <property type="molecule type" value="Genomic_DNA"/>
</dbReference>
<dbReference type="GeneID" id="41609216"/>
<name>A0A5C0SJY3_9EURY</name>
<dbReference type="AlphaFoldDB" id="A0A5C0SJY3"/>
<accession>A0A5C0SJY3</accession>
<evidence type="ECO:0000313" key="1">
    <source>
        <dbReference type="EMBL" id="QEK14590.1"/>
    </source>
</evidence>
<keyword evidence="2" id="KW-1185">Reference proteome</keyword>
<organism evidence="1 2">
    <name type="scientific">Thermococcus aciditolerans</name>
    <dbReference type="NCBI Taxonomy" id="2598455"/>
    <lineage>
        <taxon>Archaea</taxon>
        <taxon>Methanobacteriati</taxon>
        <taxon>Methanobacteriota</taxon>
        <taxon>Thermococci</taxon>
        <taxon>Thermococcales</taxon>
        <taxon>Thermococcaceae</taxon>
        <taxon>Thermococcus</taxon>
    </lineage>
</organism>
<dbReference type="Proteomes" id="UP000322631">
    <property type="component" value="Chromosome"/>
</dbReference>
<evidence type="ECO:0008006" key="3">
    <source>
        <dbReference type="Google" id="ProtNLM"/>
    </source>
</evidence>
<reference evidence="1 2" key="1">
    <citation type="submission" date="2019-07" db="EMBL/GenBank/DDBJ databases">
        <title>Complete genome of Thermococcus acidophilus.</title>
        <authorList>
            <person name="Li X."/>
        </authorList>
    </citation>
    <scope>NUCLEOTIDE SEQUENCE [LARGE SCALE GENOMIC DNA]</scope>
    <source>
        <strain evidence="1 2">SY113</strain>
    </source>
</reference>
<dbReference type="RefSeq" id="WP_148882622.1">
    <property type="nucleotide sequence ID" value="NZ_CP041932.1"/>
</dbReference>
<evidence type="ECO:0000313" key="2">
    <source>
        <dbReference type="Proteomes" id="UP000322631"/>
    </source>
</evidence>
<gene>
    <name evidence="1" type="ORF">FPV09_05135</name>
</gene>
<dbReference type="KEGG" id="them:FPV09_05135"/>
<protein>
    <recommendedName>
        <fullName evidence="3">Restriction endonuclease</fullName>
    </recommendedName>
</protein>
<proteinExistence type="predicted"/>